<reference evidence="2 3" key="1">
    <citation type="submission" date="2018-05" db="EMBL/GenBank/DDBJ databases">
        <title>Genomic Encyclopedia of Type Strains, Phase IV (KMG-IV): sequencing the most valuable type-strain genomes for metagenomic binning, comparative biology and taxonomic classification.</title>
        <authorList>
            <person name="Goeker M."/>
        </authorList>
    </citation>
    <scope>NUCLEOTIDE SEQUENCE [LARGE SCALE GENOMIC DNA]</scope>
    <source>
        <strain evidence="2 3">DSM 28816</strain>
    </source>
</reference>
<feature type="domain" description="IrrE N-terminal-like" evidence="1">
    <location>
        <begin position="62"/>
        <end position="142"/>
    </location>
</feature>
<evidence type="ECO:0000313" key="2">
    <source>
        <dbReference type="EMBL" id="PXV88375.1"/>
    </source>
</evidence>
<dbReference type="InterPro" id="IPR052345">
    <property type="entry name" value="Rad_response_metalloprotease"/>
</dbReference>
<proteinExistence type="predicted"/>
<dbReference type="EMBL" id="QICS01000008">
    <property type="protein sequence ID" value="PXV88375.1"/>
    <property type="molecule type" value="Genomic_DNA"/>
</dbReference>
<accession>A0A318EJZ8</accession>
<dbReference type="AlphaFoldDB" id="A0A318EJZ8"/>
<dbReference type="RefSeq" id="WP_110291374.1">
    <property type="nucleotide sequence ID" value="NZ_QICS01000008.1"/>
</dbReference>
<name>A0A318EJZ8_9FIRM</name>
<organism evidence="2 3">
    <name type="scientific">Lachnotalea glycerini</name>
    <dbReference type="NCBI Taxonomy" id="1763509"/>
    <lineage>
        <taxon>Bacteria</taxon>
        <taxon>Bacillati</taxon>
        <taxon>Bacillota</taxon>
        <taxon>Clostridia</taxon>
        <taxon>Lachnospirales</taxon>
        <taxon>Lachnospiraceae</taxon>
        <taxon>Lachnotalea</taxon>
    </lineage>
</organism>
<evidence type="ECO:0000313" key="3">
    <source>
        <dbReference type="Proteomes" id="UP000247523"/>
    </source>
</evidence>
<dbReference type="Proteomes" id="UP000247523">
    <property type="component" value="Unassembled WGS sequence"/>
</dbReference>
<dbReference type="Gene3D" id="1.10.10.2910">
    <property type="match status" value="1"/>
</dbReference>
<dbReference type="PANTHER" id="PTHR43236:SF1">
    <property type="entry name" value="BLL7220 PROTEIN"/>
    <property type="match status" value="1"/>
</dbReference>
<dbReference type="InterPro" id="IPR010359">
    <property type="entry name" value="IrrE_HExxH"/>
</dbReference>
<comment type="caution">
    <text evidence="2">The sequence shown here is derived from an EMBL/GenBank/DDBJ whole genome shotgun (WGS) entry which is preliminary data.</text>
</comment>
<dbReference type="PANTHER" id="PTHR43236">
    <property type="entry name" value="ANTITOXIN HIGA1"/>
    <property type="match status" value="1"/>
</dbReference>
<gene>
    <name evidence="2" type="ORF">C8E03_108102</name>
</gene>
<evidence type="ECO:0000259" key="1">
    <source>
        <dbReference type="Pfam" id="PF06114"/>
    </source>
</evidence>
<dbReference type="Pfam" id="PF06114">
    <property type="entry name" value="Peptidase_M78"/>
    <property type="match status" value="1"/>
</dbReference>
<sequence length="233" mass="27839">MDYLKIKSSILEVFKECDVHSFPIDCFKLLKMYGFKTKSYNSQSSKKKQGCFVVSNDAFTLKNTVFYNDNMPYGRVRFSLMHELGHHVLGHGTPRTEQHEKEADYFASHILAPRMAIHYARCKNLNDVSKLFYLTYEAADYAFQDYRRWHRYVTYHKMSEFDKSMYSHFYSDEHKKFVYTVKECTLCGRKLINFNKDSCQSHHSLYEPRMHYHQDPLESSLLREEKRFLYGGL</sequence>
<protein>
    <submittedName>
        <fullName evidence="2">Uncharacterized protein DUF955</fullName>
    </submittedName>
</protein>